<evidence type="ECO:0000313" key="1">
    <source>
        <dbReference type="EMBL" id="MED6120285.1"/>
    </source>
</evidence>
<sequence>MHESQSAHLMEPEPYLTVELSEDHSHFRIIKTLQISMVSTPAALLLLESLMLFANEATSETNTNHTHHIPTGSWLSPTANILHGHHHLFSLLLAFTRILLLTQPKHTIVWTYNRPTSSLSSNSTLRLTKEHWILLHQGNEDPNFFNSYFIYYPALGMVVVSASILDSGNFGQGEENLAACRVNSTCEAEDVYWVKKAYYEDHGSAQLSLSIEGSLCLKDDVSGSELECSATSKNLYRQAKEHNFYDFIYRATLDEDGDFRLYAHQFKGNTSLGVQVLWEAVVDKCQVPPCGLEDPTMMGGSPYLVVPM</sequence>
<name>A0ABU6R8J9_9FABA</name>
<comment type="caution">
    <text evidence="1">The sequence shown here is derived from an EMBL/GenBank/DDBJ whole genome shotgun (WGS) entry which is preliminary data.</text>
</comment>
<protein>
    <submittedName>
        <fullName evidence="1">Uncharacterized protein</fullName>
    </submittedName>
</protein>
<keyword evidence="2" id="KW-1185">Reference proteome</keyword>
<proteinExistence type="predicted"/>
<dbReference type="Proteomes" id="UP001341840">
    <property type="component" value="Unassembled WGS sequence"/>
</dbReference>
<evidence type="ECO:0000313" key="2">
    <source>
        <dbReference type="Proteomes" id="UP001341840"/>
    </source>
</evidence>
<organism evidence="1 2">
    <name type="scientific">Stylosanthes scabra</name>
    <dbReference type="NCBI Taxonomy" id="79078"/>
    <lineage>
        <taxon>Eukaryota</taxon>
        <taxon>Viridiplantae</taxon>
        <taxon>Streptophyta</taxon>
        <taxon>Embryophyta</taxon>
        <taxon>Tracheophyta</taxon>
        <taxon>Spermatophyta</taxon>
        <taxon>Magnoliopsida</taxon>
        <taxon>eudicotyledons</taxon>
        <taxon>Gunneridae</taxon>
        <taxon>Pentapetalae</taxon>
        <taxon>rosids</taxon>
        <taxon>fabids</taxon>
        <taxon>Fabales</taxon>
        <taxon>Fabaceae</taxon>
        <taxon>Papilionoideae</taxon>
        <taxon>50 kb inversion clade</taxon>
        <taxon>dalbergioids sensu lato</taxon>
        <taxon>Dalbergieae</taxon>
        <taxon>Pterocarpus clade</taxon>
        <taxon>Stylosanthes</taxon>
    </lineage>
</organism>
<reference evidence="1 2" key="1">
    <citation type="journal article" date="2023" name="Plants (Basel)">
        <title>Bridging the Gap: Combining Genomics and Transcriptomics Approaches to Understand Stylosanthes scabra, an Orphan Legume from the Brazilian Caatinga.</title>
        <authorList>
            <person name="Ferreira-Neto J.R.C."/>
            <person name="da Silva M.D."/>
            <person name="Binneck E."/>
            <person name="de Melo N.F."/>
            <person name="da Silva R.H."/>
            <person name="de Melo A.L.T.M."/>
            <person name="Pandolfi V."/>
            <person name="Bustamante F.O."/>
            <person name="Brasileiro-Vidal A.C."/>
            <person name="Benko-Iseppon A.M."/>
        </authorList>
    </citation>
    <scope>NUCLEOTIDE SEQUENCE [LARGE SCALE GENOMIC DNA]</scope>
    <source>
        <tissue evidence="1">Leaves</tissue>
    </source>
</reference>
<dbReference type="EMBL" id="JASCZI010030268">
    <property type="protein sequence ID" value="MED6120285.1"/>
    <property type="molecule type" value="Genomic_DNA"/>
</dbReference>
<accession>A0ABU6R8J9</accession>
<gene>
    <name evidence="1" type="ORF">PIB30_019436</name>
</gene>